<feature type="region of interest" description="Disordered" evidence="1">
    <location>
        <begin position="344"/>
        <end position="407"/>
    </location>
</feature>
<dbReference type="PANTHER" id="PTHR13475">
    <property type="entry name" value="NEUGRIN"/>
    <property type="match status" value="1"/>
</dbReference>
<sequence length="407" mass="46890">MCSAALSARASLREILSRRIVPLCCTDYRGAHYRTRSIVAKVRPMRIKNVSEAPVSNRRDRRLKVGERAQRDHEVEEPDDYLLSINSKSELGQYHAQVKEQFDERAKRLKNAILRKELTPPPLESNLLHWAARQQIRYLHEKNPQDWPPERIAEEFPISVNGAKRLLRSKRRIKPESIEAHDREVDAKWKLLKKIRFSKRVPEEGPVTLHAKTIELYLTGQLQSENLKAGNPSFPPAPADKDIAFPFAVGKEGSFFKIFQEYKTLSKGNQSNDQDEISTVESAGQEEKPAFQDEIGDDPEAATHLDLPYRLRARLERSFRNESMNLEDFKSKLNLKEQVRLGATGQPEEVPTRKKDFRFSSKPHVRIEKFVEPPKRKKQPLETAESPPESDAPRSSDGETLFRIPKY</sequence>
<dbReference type="GeneID" id="100906408"/>
<organism evidence="2 3">
    <name type="scientific">Galendromus occidentalis</name>
    <name type="common">western predatory mite</name>
    <dbReference type="NCBI Taxonomy" id="34638"/>
    <lineage>
        <taxon>Eukaryota</taxon>
        <taxon>Metazoa</taxon>
        <taxon>Ecdysozoa</taxon>
        <taxon>Arthropoda</taxon>
        <taxon>Chelicerata</taxon>
        <taxon>Arachnida</taxon>
        <taxon>Acari</taxon>
        <taxon>Parasitiformes</taxon>
        <taxon>Mesostigmata</taxon>
        <taxon>Gamasina</taxon>
        <taxon>Phytoseioidea</taxon>
        <taxon>Phytoseiidae</taxon>
        <taxon>Typhlodrominae</taxon>
        <taxon>Galendromus</taxon>
    </lineage>
</organism>
<accession>A0AAJ7SFE3</accession>
<dbReference type="RefSeq" id="XP_028967075.1">
    <property type="nucleotide sequence ID" value="XM_029111242.1"/>
</dbReference>
<dbReference type="PANTHER" id="PTHR13475:SF3">
    <property type="entry name" value="NEUGRIN"/>
    <property type="match status" value="1"/>
</dbReference>
<dbReference type="KEGG" id="goe:100906408"/>
<dbReference type="InterPro" id="IPR010487">
    <property type="entry name" value="NGRN/Rrg9"/>
</dbReference>
<evidence type="ECO:0000256" key="1">
    <source>
        <dbReference type="SAM" id="MobiDB-lite"/>
    </source>
</evidence>
<feature type="region of interest" description="Disordered" evidence="1">
    <location>
        <begin position="267"/>
        <end position="303"/>
    </location>
</feature>
<reference evidence="3" key="1">
    <citation type="submission" date="2025-08" db="UniProtKB">
        <authorList>
            <consortium name="RefSeq"/>
        </authorList>
    </citation>
    <scope>IDENTIFICATION</scope>
</reference>
<dbReference type="AlphaFoldDB" id="A0AAJ7SFE3"/>
<dbReference type="Pfam" id="PF06413">
    <property type="entry name" value="Neugrin"/>
    <property type="match status" value="1"/>
</dbReference>
<dbReference type="Proteomes" id="UP000694867">
    <property type="component" value="Unplaced"/>
</dbReference>
<keyword evidence="2" id="KW-1185">Reference proteome</keyword>
<dbReference type="GO" id="GO:0005634">
    <property type="term" value="C:nucleus"/>
    <property type="evidence" value="ECO:0007669"/>
    <property type="project" value="TreeGrafter"/>
</dbReference>
<protein>
    <submittedName>
        <fullName evidence="3">Uncharacterized protein LOC100906408</fullName>
    </submittedName>
</protein>
<evidence type="ECO:0000313" key="3">
    <source>
        <dbReference type="RefSeq" id="XP_028967075.1"/>
    </source>
</evidence>
<evidence type="ECO:0000313" key="2">
    <source>
        <dbReference type="Proteomes" id="UP000694867"/>
    </source>
</evidence>
<proteinExistence type="predicted"/>
<gene>
    <name evidence="3" type="primary">LOC100906408</name>
</gene>
<name>A0AAJ7SFE3_9ACAR</name>
<feature type="compositionally biased region" description="Basic and acidic residues" evidence="1">
    <location>
        <begin position="350"/>
        <end position="374"/>
    </location>
</feature>